<evidence type="ECO:0000256" key="5">
    <source>
        <dbReference type="ARBA" id="ARBA00023136"/>
    </source>
</evidence>
<dbReference type="PANTHER" id="PTHR30250">
    <property type="entry name" value="PST FAMILY PREDICTED COLANIC ACID TRANSPORTER"/>
    <property type="match status" value="1"/>
</dbReference>
<feature type="transmembrane region" description="Helical" evidence="6">
    <location>
        <begin position="361"/>
        <end position="382"/>
    </location>
</feature>
<feature type="transmembrane region" description="Helical" evidence="6">
    <location>
        <begin position="388"/>
        <end position="409"/>
    </location>
</feature>
<evidence type="ECO:0008006" key="9">
    <source>
        <dbReference type="Google" id="ProtNLM"/>
    </source>
</evidence>
<dbReference type="GO" id="GO:0005886">
    <property type="term" value="C:plasma membrane"/>
    <property type="evidence" value="ECO:0007669"/>
    <property type="project" value="UniProtKB-SubCell"/>
</dbReference>
<comment type="subcellular location">
    <subcellularLocation>
        <location evidence="1">Cell membrane</location>
        <topology evidence="1">Multi-pass membrane protein</topology>
    </subcellularLocation>
</comment>
<feature type="transmembrane region" description="Helical" evidence="6">
    <location>
        <begin position="328"/>
        <end position="349"/>
    </location>
</feature>
<dbReference type="AlphaFoldDB" id="A0A1G1VV12"/>
<accession>A0A1G1VV12</accession>
<dbReference type="STRING" id="1797589.A2784_00090"/>
<feature type="transmembrane region" description="Helical" evidence="6">
    <location>
        <begin position="12"/>
        <end position="34"/>
    </location>
</feature>
<feature type="transmembrane region" description="Helical" evidence="6">
    <location>
        <begin position="253"/>
        <end position="275"/>
    </location>
</feature>
<protein>
    <recommendedName>
        <fullName evidence="9">Polysaccharide biosynthesis protein C-terminal domain-containing protein</fullName>
    </recommendedName>
</protein>
<dbReference type="EMBL" id="MHCH01000004">
    <property type="protein sequence ID" value="OGY19144.1"/>
    <property type="molecule type" value="Genomic_DNA"/>
</dbReference>
<feature type="transmembrane region" description="Helical" evidence="6">
    <location>
        <begin position="296"/>
        <end position="322"/>
    </location>
</feature>
<comment type="caution">
    <text evidence="7">The sequence shown here is derived from an EMBL/GenBank/DDBJ whole genome shotgun (WGS) entry which is preliminary data.</text>
</comment>
<evidence type="ECO:0000256" key="6">
    <source>
        <dbReference type="SAM" id="Phobius"/>
    </source>
</evidence>
<organism evidence="7 8">
    <name type="scientific">Candidatus Chisholmbacteria bacterium RIFCSPHIGHO2_01_FULL_48_12</name>
    <dbReference type="NCBI Taxonomy" id="1797589"/>
    <lineage>
        <taxon>Bacteria</taxon>
        <taxon>Candidatus Chisholmiibacteriota</taxon>
    </lineage>
</organism>
<feature type="transmembrane region" description="Helical" evidence="6">
    <location>
        <begin position="119"/>
        <end position="140"/>
    </location>
</feature>
<keyword evidence="3 6" id="KW-0812">Transmembrane</keyword>
<keyword evidence="5 6" id="KW-0472">Membrane</keyword>
<evidence type="ECO:0000256" key="1">
    <source>
        <dbReference type="ARBA" id="ARBA00004651"/>
    </source>
</evidence>
<feature type="transmembrane region" description="Helical" evidence="6">
    <location>
        <begin position="152"/>
        <end position="173"/>
    </location>
</feature>
<dbReference type="Proteomes" id="UP000177324">
    <property type="component" value="Unassembled WGS sequence"/>
</dbReference>
<proteinExistence type="predicted"/>
<evidence type="ECO:0000256" key="4">
    <source>
        <dbReference type="ARBA" id="ARBA00022989"/>
    </source>
</evidence>
<feature type="transmembrane region" description="Helical" evidence="6">
    <location>
        <begin position="179"/>
        <end position="200"/>
    </location>
</feature>
<keyword evidence="4 6" id="KW-1133">Transmembrane helix</keyword>
<evidence type="ECO:0000256" key="3">
    <source>
        <dbReference type="ARBA" id="ARBA00022692"/>
    </source>
</evidence>
<reference evidence="7 8" key="1">
    <citation type="journal article" date="2016" name="Nat. Commun.">
        <title>Thousands of microbial genomes shed light on interconnected biogeochemical processes in an aquifer system.</title>
        <authorList>
            <person name="Anantharaman K."/>
            <person name="Brown C.T."/>
            <person name="Hug L.A."/>
            <person name="Sharon I."/>
            <person name="Castelle C.J."/>
            <person name="Probst A.J."/>
            <person name="Thomas B.C."/>
            <person name="Singh A."/>
            <person name="Wilkins M.J."/>
            <person name="Karaoz U."/>
            <person name="Brodie E.L."/>
            <person name="Williams K.H."/>
            <person name="Hubbard S.S."/>
            <person name="Banfield J.F."/>
        </authorList>
    </citation>
    <scope>NUCLEOTIDE SEQUENCE [LARGE SCALE GENOMIC DNA]</scope>
</reference>
<evidence type="ECO:0000313" key="8">
    <source>
        <dbReference type="Proteomes" id="UP000177324"/>
    </source>
</evidence>
<evidence type="ECO:0000313" key="7">
    <source>
        <dbReference type="EMBL" id="OGY19144.1"/>
    </source>
</evidence>
<sequence>MKLVKFLKDTFLTVGANVIYGLLIIWFFVLASRYLGPEQFGLLSLILAVYTIGFDVFTLGTSQALIRFVSVYLGKNQLKEAHSYARLIWRFRLTESVFILLAAFLVGPVFAGFYHQPLLSLPTGLAFAGVSTVLIADYFISLLRAHDQFATAAFLTTANAGFKIVFIGLVILVSPSPSLVLITLAFIASPAAVGILGLFLSPQVKPVSIPPQVKTDIIHFSKWLAVWGMAASLASRIDIILLGKLSSTYQTGIYSAALKVASGFTLIGAALSTVLTPKISRLAHQPEELKRKFIQITQLAGVLIIGMIVLAVLSAWFIPWLFGLEYLAAIPIFRILTLAAIFFIAALPANVSLISLGLSKWIGLSSLLQLAIVSLVGVLLIPRLGGQGAAWAVTASYAAVLTLANFYAVKKIFI</sequence>
<gene>
    <name evidence="7" type="ORF">A2784_00090</name>
</gene>
<feature type="transmembrane region" description="Helical" evidence="6">
    <location>
        <begin position="93"/>
        <end position="113"/>
    </location>
</feature>
<name>A0A1G1VV12_9BACT</name>
<dbReference type="Pfam" id="PF13440">
    <property type="entry name" value="Polysacc_synt_3"/>
    <property type="match status" value="1"/>
</dbReference>
<feature type="transmembrane region" description="Helical" evidence="6">
    <location>
        <begin position="40"/>
        <end position="73"/>
    </location>
</feature>
<evidence type="ECO:0000256" key="2">
    <source>
        <dbReference type="ARBA" id="ARBA00022475"/>
    </source>
</evidence>
<keyword evidence="2" id="KW-1003">Cell membrane</keyword>
<dbReference type="InterPro" id="IPR050833">
    <property type="entry name" value="Poly_Biosynth_Transport"/>
</dbReference>
<dbReference type="PANTHER" id="PTHR30250:SF11">
    <property type="entry name" value="O-ANTIGEN TRANSPORTER-RELATED"/>
    <property type="match status" value="1"/>
</dbReference>